<proteinExistence type="predicted"/>
<dbReference type="OrthoDB" id="9990521at2"/>
<gene>
    <name evidence="1" type="ORF">HMPREF9440_00965</name>
</gene>
<name>H3KE04_9BURK</name>
<dbReference type="RefSeq" id="WP_008541733.1">
    <property type="nucleotide sequence ID" value="NZ_JH604937.1"/>
</dbReference>
<dbReference type="AlphaFoldDB" id="H3KE04"/>
<evidence type="ECO:0000313" key="1">
    <source>
        <dbReference type="EMBL" id="EHY31648.1"/>
    </source>
</evidence>
<keyword evidence="2" id="KW-1185">Reference proteome</keyword>
<sequence>MLRDYRCHRYATRIMEIARVLHVAESVETSLARQIAQDYMSRTAPTPGECFARPDHIPAVLTSTMGPAPLSVWEEDETLAKDLLDRLGVAPTMEMGMALYTATLCRHAGMSDCEESRVAQRRALPDGKSLGDLLVGFVEDEDPLEVVAQA</sequence>
<dbReference type="PATRIC" id="fig|762967.3.peg.767"/>
<organism evidence="1 2">
    <name type="scientific">Sutterella parvirubra YIT 11816</name>
    <dbReference type="NCBI Taxonomy" id="762967"/>
    <lineage>
        <taxon>Bacteria</taxon>
        <taxon>Pseudomonadati</taxon>
        <taxon>Pseudomonadota</taxon>
        <taxon>Betaproteobacteria</taxon>
        <taxon>Burkholderiales</taxon>
        <taxon>Sutterellaceae</taxon>
        <taxon>Sutterella</taxon>
    </lineage>
</organism>
<protein>
    <submittedName>
        <fullName evidence="1">Uncharacterized protein</fullName>
    </submittedName>
</protein>
<reference evidence="1 2" key="1">
    <citation type="submission" date="2011-11" db="EMBL/GenBank/DDBJ databases">
        <authorList>
            <person name="Weinstock G."/>
            <person name="Sodergren E."/>
            <person name="Clifton S."/>
            <person name="Fulton L."/>
            <person name="Fulton B."/>
            <person name="Courtney L."/>
            <person name="Fronick C."/>
            <person name="Harrison M."/>
            <person name="Strong C."/>
            <person name="Farmer C."/>
            <person name="Delahaunty K."/>
            <person name="Markovic C."/>
            <person name="Hall O."/>
            <person name="Minx P."/>
            <person name="Tomlinson C."/>
            <person name="Mitreva M."/>
            <person name="Hou S."/>
            <person name="Chen J."/>
            <person name="Wollam A."/>
            <person name="Pepin K.H."/>
            <person name="Johnson M."/>
            <person name="Bhonagiri V."/>
            <person name="Zhang X."/>
            <person name="Suruliraj S."/>
            <person name="Warren W."/>
            <person name="Chinwalla A."/>
            <person name="Mardis E.R."/>
            <person name="Wilson R.K."/>
        </authorList>
    </citation>
    <scope>NUCLEOTIDE SEQUENCE [LARGE SCALE GENOMIC DNA]</scope>
    <source>
        <strain evidence="1 2">YIT 11816</strain>
    </source>
</reference>
<dbReference type="EMBL" id="AFBQ01000131">
    <property type="protein sequence ID" value="EHY31648.1"/>
    <property type="molecule type" value="Genomic_DNA"/>
</dbReference>
<accession>H3KE04</accession>
<evidence type="ECO:0000313" key="2">
    <source>
        <dbReference type="Proteomes" id="UP000004956"/>
    </source>
</evidence>
<comment type="caution">
    <text evidence="1">The sequence shown here is derived from an EMBL/GenBank/DDBJ whole genome shotgun (WGS) entry which is preliminary data.</text>
</comment>
<dbReference type="HOGENOM" id="CLU_1739597_0_0_4"/>
<dbReference type="Proteomes" id="UP000004956">
    <property type="component" value="Unassembled WGS sequence"/>
</dbReference>